<dbReference type="AlphaFoldDB" id="A0A380T598"/>
<accession>A0A380T598</accession>
<keyword evidence="2" id="KW-0418">Kinase</keyword>
<dbReference type="Proteomes" id="UP000255177">
    <property type="component" value="Unassembled WGS sequence"/>
</dbReference>
<sequence>MKKCCAVLLALLPLTALAYPIDVEKDIDGVKVDYTTYDTDRDIGSITVNNYGDVDAQCKVTFRNGPEAPRVRRVLVPAKKSVDATAKFNREIIKLRIALSCKPQ</sequence>
<keyword evidence="3" id="KW-1185">Reference proteome</keyword>
<feature type="chain" id="PRO_5016789414" evidence="1">
    <location>
        <begin position="19"/>
        <end position="104"/>
    </location>
</feature>
<protein>
    <submittedName>
        <fullName evidence="2">3-phosphoglycerate kinase</fullName>
    </submittedName>
</protein>
<organism evidence="2 3">
    <name type="scientific">Pseudomonas wadenswilerensis</name>
    <dbReference type="NCBI Taxonomy" id="1785161"/>
    <lineage>
        <taxon>Bacteria</taxon>
        <taxon>Pseudomonadati</taxon>
        <taxon>Pseudomonadota</taxon>
        <taxon>Gammaproteobacteria</taxon>
        <taxon>Pseudomonadales</taxon>
        <taxon>Pseudomonadaceae</taxon>
        <taxon>Pseudomonas</taxon>
    </lineage>
</organism>
<dbReference type="GO" id="GO:0016301">
    <property type="term" value="F:kinase activity"/>
    <property type="evidence" value="ECO:0007669"/>
    <property type="project" value="UniProtKB-KW"/>
</dbReference>
<gene>
    <name evidence="2" type="ORF">CCOS864_04127</name>
</gene>
<evidence type="ECO:0000313" key="2">
    <source>
        <dbReference type="EMBL" id="SUQ64661.1"/>
    </source>
</evidence>
<keyword evidence="2" id="KW-0808">Transferase</keyword>
<evidence type="ECO:0000313" key="3">
    <source>
        <dbReference type="Proteomes" id="UP000255177"/>
    </source>
</evidence>
<dbReference type="EMBL" id="UIDD01000010">
    <property type="protein sequence ID" value="SUQ64661.1"/>
    <property type="molecule type" value="Genomic_DNA"/>
</dbReference>
<proteinExistence type="predicted"/>
<keyword evidence="1" id="KW-0732">Signal</keyword>
<evidence type="ECO:0000256" key="1">
    <source>
        <dbReference type="SAM" id="SignalP"/>
    </source>
</evidence>
<name>A0A380T598_9PSED</name>
<feature type="signal peptide" evidence="1">
    <location>
        <begin position="1"/>
        <end position="18"/>
    </location>
</feature>
<dbReference type="RefSeq" id="WP_115088191.1">
    <property type="nucleotide sequence ID" value="NZ_CBCSFG010000005.1"/>
</dbReference>
<reference evidence="3" key="1">
    <citation type="submission" date="2018-07" db="EMBL/GenBank/DDBJ databases">
        <authorList>
            <person name="Blom J."/>
        </authorList>
    </citation>
    <scope>NUCLEOTIDE SEQUENCE [LARGE SCALE GENOMIC DNA]</scope>
    <source>
        <strain evidence="3">CCOS 864</strain>
    </source>
</reference>